<dbReference type="SMART" id="SM00332">
    <property type="entry name" value="PP2Cc"/>
    <property type="match status" value="1"/>
</dbReference>
<keyword evidence="8 14" id="KW-1133">Transmembrane helix</keyword>
<feature type="transmembrane region" description="Helical" evidence="14">
    <location>
        <begin position="74"/>
        <end position="101"/>
    </location>
</feature>
<keyword evidence="5" id="KW-0378">Hydrolase</keyword>
<evidence type="ECO:0000313" key="17">
    <source>
        <dbReference type="Proteomes" id="UP000245998"/>
    </source>
</evidence>
<dbReference type="Pfam" id="PF19732">
    <property type="entry name" value="SpoIIE_N"/>
    <property type="match status" value="1"/>
</dbReference>
<evidence type="ECO:0000313" key="16">
    <source>
        <dbReference type="EMBL" id="PWA12136.1"/>
    </source>
</evidence>
<dbReference type="PROSITE" id="PS51746">
    <property type="entry name" value="PPM_2"/>
    <property type="match status" value="1"/>
</dbReference>
<evidence type="ECO:0000256" key="7">
    <source>
        <dbReference type="ARBA" id="ARBA00022969"/>
    </source>
</evidence>
<dbReference type="GO" id="GO:0030435">
    <property type="term" value="P:sporulation resulting in formation of a cellular spore"/>
    <property type="evidence" value="ECO:0007669"/>
    <property type="project" value="UniProtKB-KW"/>
</dbReference>
<organism evidence="16 17">
    <name type="scientific">Pueribacillus theae</name>
    <dbReference type="NCBI Taxonomy" id="2171751"/>
    <lineage>
        <taxon>Bacteria</taxon>
        <taxon>Bacillati</taxon>
        <taxon>Bacillota</taxon>
        <taxon>Bacilli</taxon>
        <taxon>Bacillales</taxon>
        <taxon>Bacillaceae</taxon>
        <taxon>Pueribacillus</taxon>
    </lineage>
</organism>
<accession>A0A2U1K3P2</accession>
<evidence type="ECO:0000256" key="13">
    <source>
        <dbReference type="ARBA" id="ARBA00074959"/>
    </source>
</evidence>
<evidence type="ECO:0000256" key="3">
    <source>
        <dbReference type="ARBA" id="ARBA00022475"/>
    </source>
</evidence>
<feature type="transmembrane region" description="Helical" evidence="14">
    <location>
        <begin position="27"/>
        <end position="47"/>
    </location>
</feature>
<feature type="transmembrane region" description="Helical" evidence="14">
    <location>
        <begin position="182"/>
        <end position="202"/>
    </location>
</feature>
<dbReference type="InterPro" id="IPR045768">
    <property type="entry name" value="SpoIIE_N"/>
</dbReference>
<feature type="transmembrane region" description="Helical" evidence="14">
    <location>
        <begin position="292"/>
        <end position="309"/>
    </location>
</feature>
<dbReference type="InterPro" id="IPR014221">
    <property type="entry name" value="SpoII_E"/>
</dbReference>
<keyword evidence="9 14" id="KW-0472">Membrane</keyword>
<evidence type="ECO:0000256" key="1">
    <source>
        <dbReference type="ARBA" id="ARBA00004651"/>
    </source>
</evidence>
<evidence type="ECO:0000256" key="12">
    <source>
        <dbReference type="ARBA" id="ARBA00058752"/>
    </source>
</evidence>
<dbReference type="FunFam" id="3.60.40.10:FF:000100">
    <property type="entry name" value="Stage II sporulation protein E"/>
    <property type="match status" value="1"/>
</dbReference>
<dbReference type="Pfam" id="PF07228">
    <property type="entry name" value="SpoIIE"/>
    <property type="match status" value="1"/>
</dbReference>
<dbReference type="Proteomes" id="UP000245998">
    <property type="component" value="Unassembled WGS sequence"/>
</dbReference>
<name>A0A2U1K3P2_9BACI</name>
<comment type="catalytic activity">
    <reaction evidence="11">
        <text>O-phospho-L-threonyl-[protein] + H2O = L-threonyl-[protein] + phosphate</text>
        <dbReference type="Rhea" id="RHEA:47004"/>
        <dbReference type="Rhea" id="RHEA-COMP:11060"/>
        <dbReference type="Rhea" id="RHEA-COMP:11605"/>
        <dbReference type="ChEBI" id="CHEBI:15377"/>
        <dbReference type="ChEBI" id="CHEBI:30013"/>
        <dbReference type="ChEBI" id="CHEBI:43474"/>
        <dbReference type="ChEBI" id="CHEBI:61977"/>
        <dbReference type="EC" id="3.1.3.16"/>
    </reaction>
</comment>
<proteinExistence type="predicted"/>
<dbReference type="PANTHER" id="PTHR43156">
    <property type="entry name" value="STAGE II SPORULATION PROTEIN E-RELATED"/>
    <property type="match status" value="1"/>
</dbReference>
<dbReference type="PANTHER" id="PTHR43156:SF2">
    <property type="entry name" value="STAGE II SPORULATION PROTEIN E"/>
    <property type="match status" value="1"/>
</dbReference>
<evidence type="ECO:0000256" key="8">
    <source>
        <dbReference type="ARBA" id="ARBA00022989"/>
    </source>
</evidence>
<evidence type="ECO:0000256" key="10">
    <source>
        <dbReference type="ARBA" id="ARBA00047761"/>
    </source>
</evidence>
<keyword evidence="6" id="KW-0904">Protein phosphatase</keyword>
<protein>
    <recommendedName>
        <fullName evidence="13">Stage II sporulation protein E</fullName>
        <ecNumber evidence="2">3.1.3.16</ecNumber>
    </recommendedName>
</protein>
<keyword evidence="3" id="KW-1003">Cell membrane</keyword>
<dbReference type="InterPro" id="IPR036457">
    <property type="entry name" value="PPM-type-like_dom_sf"/>
</dbReference>
<evidence type="ECO:0000256" key="5">
    <source>
        <dbReference type="ARBA" id="ARBA00022801"/>
    </source>
</evidence>
<gene>
    <name evidence="16" type="primary">spoIIE</name>
    <name evidence="16" type="ORF">DCC39_07780</name>
</gene>
<evidence type="ECO:0000259" key="15">
    <source>
        <dbReference type="PROSITE" id="PS51746"/>
    </source>
</evidence>
<feature type="transmembrane region" description="Helical" evidence="14">
    <location>
        <begin position="214"/>
        <end position="241"/>
    </location>
</feature>
<dbReference type="InterPro" id="IPR052016">
    <property type="entry name" value="Bact_Sigma-Reg"/>
</dbReference>
<dbReference type="GO" id="GO:0005886">
    <property type="term" value="C:plasma membrane"/>
    <property type="evidence" value="ECO:0007669"/>
    <property type="project" value="UniProtKB-SubCell"/>
</dbReference>
<evidence type="ECO:0000256" key="9">
    <source>
        <dbReference type="ARBA" id="ARBA00023136"/>
    </source>
</evidence>
<comment type="caution">
    <text evidence="16">The sequence shown here is derived from an EMBL/GenBank/DDBJ whole genome shotgun (WGS) entry which is preliminary data.</text>
</comment>
<comment type="function">
    <text evidence="12">Normally needed for pro-sigma E processing during sporulation but can be bypassed in vegetative cells. Activates SpoIIAA by dephosphorylation.</text>
</comment>
<dbReference type="Gene3D" id="3.60.40.10">
    <property type="entry name" value="PPM-type phosphatase domain"/>
    <property type="match status" value="1"/>
</dbReference>
<feature type="domain" description="PPM-type phosphatase" evidence="15">
    <location>
        <begin position="582"/>
        <end position="791"/>
    </location>
</feature>
<evidence type="ECO:0000256" key="2">
    <source>
        <dbReference type="ARBA" id="ARBA00013081"/>
    </source>
</evidence>
<keyword evidence="4 14" id="KW-0812">Transmembrane</keyword>
<dbReference type="RefSeq" id="WP_116554328.1">
    <property type="nucleotide sequence ID" value="NZ_QCZG01000012.1"/>
</dbReference>
<dbReference type="NCBIfam" id="TIGR02865">
    <property type="entry name" value="spore_II_E"/>
    <property type="match status" value="1"/>
</dbReference>
<dbReference type="OrthoDB" id="9763774at2"/>
<reference evidence="16 17" key="1">
    <citation type="submission" date="2018-04" db="EMBL/GenBank/DDBJ databases">
        <title>Camelliibacillus theae gen. nov., sp. nov., isolated from Pu'er tea.</title>
        <authorList>
            <person name="Niu L."/>
        </authorList>
    </citation>
    <scope>NUCLEOTIDE SEQUENCE [LARGE SCALE GENOMIC DNA]</scope>
    <source>
        <strain evidence="16 17">T8</strain>
    </source>
</reference>
<dbReference type="SMART" id="SM00331">
    <property type="entry name" value="PP2C_SIG"/>
    <property type="match status" value="1"/>
</dbReference>
<comment type="catalytic activity">
    <reaction evidence="10">
        <text>O-phospho-L-seryl-[protein] + H2O = L-seryl-[protein] + phosphate</text>
        <dbReference type="Rhea" id="RHEA:20629"/>
        <dbReference type="Rhea" id="RHEA-COMP:9863"/>
        <dbReference type="Rhea" id="RHEA-COMP:11604"/>
        <dbReference type="ChEBI" id="CHEBI:15377"/>
        <dbReference type="ChEBI" id="CHEBI:29999"/>
        <dbReference type="ChEBI" id="CHEBI:43474"/>
        <dbReference type="ChEBI" id="CHEBI:83421"/>
        <dbReference type="EC" id="3.1.3.16"/>
    </reaction>
</comment>
<dbReference type="EMBL" id="QCZG01000012">
    <property type="protein sequence ID" value="PWA12136.1"/>
    <property type="molecule type" value="Genomic_DNA"/>
</dbReference>
<keyword evidence="7" id="KW-0749">Sporulation</keyword>
<dbReference type="EC" id="3.1.3.16" evidence="2"/>
<dbReference type="SUPFAM" id="SSF81606">
    <property type="entry name" value="PP2C-like"/>
    <property type="match status" value="1"/>
</dbReference>
<evidence type="ECO:0000256" key="6">
    <source>
        <dbReference type="ARBA" id="ARBA00022912"/>
    </source>
</evidence>
<comment type="subcellular location">
    <subcellularLocation>
        <location evidence="1">Cell membrane</location>
        <topology evidence="1">Multi-pass membrane protein</topology>
    </subcellularLocation>
</comment>
<evidence type="ECO:0000256" key="4">
    <source>
        <dbReference type="ARBA" id="ARBA00022692"/>
    </source>
</evidence>
<sequence length="814" mass="90645">MRSLTVMKGVNLQFLWFKRLMVKMEKLIVQSGIFVFAIGLLLGRAVILNEMSPFAIPFFASILLLKREYAKVTFFGVILGASFYSLENSLFVATGAMILLLLNKMIERRSKDLLKTLPILVLISGFSSRVLFMAFEQSMVTTEFIVAAVESSLSLLLAMIFLQSIPLLTLKPLKRTLRNEEIVCFIILLASILTGTIGWTVYDMSLENLFARYIVMLLAFIGGAAIGATVGVVIGLILSLADVASLSQMSLLAFSGLLGGLLKEGKKFGVGIGLIVGTLLIGMYGGKTLTSVYPALLESLVAFLLFLITPQSAIKKIARYIPGTNEHSKEQQQYLKKLRDVTANRVEQFSSLFQTLSNSFTQAPSLNEDGKDNSEIDYYLSRVTEKSCQTCFKKEACWVNHFDKTYDFMKQMMHNYEKTSTNFTFQREWDKHCVKSKKVKELIQYELSFYEANVKLRQKVAESQRLVADQLLGVSQVMGNFAKEIQREREHHAFQEDQIVESLYGLGLEIDTIDIYSLESGQADIEMTLSSCSGHGEGEKIIAPLLSDILKETIIVKKEEHAHYPGGLCTLMFGSAKAYVVETGFANAAKGGAFVSGDSYSTIELSSGKYAIAISDGMGNGERAHFESSDTLQLLAKILQSGIDETVAIKSVNSVLSLRTKDDIFSTLDLSMIDLQNASAKFLKIASTPSFIKRGDQVIMIESSNLPIGILQEFDVEVVSEQLKAGDLLIMMSDGIYEGANAENKEMWMKRKIRELKTEDPQEVADLILEEVIRTRHGDIQDDMTVVVANIQHNLPKWKTIPFYSSNLKRKKAQ</sequence>
<feature type="transmembrane region" description="Helical" evidence="14">
    <location>
        <begin position="113"/>
        <end position="132"/>
    </location>
</feature>
<evidence type="ECO:0000256" key="11">
    <source>
        <dbReference type="ARBA" id="ARBA00048336"/>
    </source>
</evidence>
<evidence type="ECO:0000256" key="14">
    <source>
        <dbReference type="SAM" id="Phobius"/>
    </source>
</evidence>
<feature type="transmembrane region" description="Helical" evidence="14">
    <location>
        <begin position="144"/>
        <end position="170"/>
    </location>
</feature>
<feature type="transmembrane region" description="Helical" evidence="14">
    <location>
        <begin position="268"/>
        <end position="286"/>
    </location>
</feature>
<keyword evidence="17" id="KW-1185">Reference proteome</keyword>
<dbReference type="AlphaFoldDB" id="A0A2U1K3P2"/>
<dbReference type="InterPro" id="IPR001932">
    <property type="entry name" value="PPM-type_phosphatase-like_dom"/>
</dbReference>
<dbReference type="GO" id="GO:0004722">
    <property type="term" value="F:protein serine/threonine phosphatase activity"/>
    <property type="evidence" value="ECO:0007669"/>
    <property type="project" value="UniProtKB-EC"/>
</dbReference>